<name>A0A9D9HP73_9SPIR</name>
<dbReference type="EMBL" id="JADIMM010000052">
    <property type="protein sequence ID" value="MBO8457315.1"/>
    <property type="molecule type" value="Genomic_DNA"/>
</dbReference>
<dbReference type="AlphaFoldDB" id="A0A9D9HP73"/>
<proteinExistence type="predicted"/>
<reference evidence="1" key="1">
    <citation type="submission" date="2020-10" db="EMBL/GenBank/DDBJ databases">
        <authorList>
            <person name="Gilroy R."/>
        </authorList>
    </citation>
    <scope>NUCLEOTIDE SEQUENCE</scope>
    <source>
        <strain evidence="1">10532</strain>
    </source>
</reference>
<evidence type="ECO:0000313" key="1">
    <source>
        <dbReference type="EMBL" id="MBO8457315.1"/>
    </source>
</evidence>
<sequence>MAPVQPVFFYFTRVKSKAEWQVYKALCRFGNGTALSYPLPYAKAWNSALPNSRIESRFSPKLCVALATVQPCFIQFPVPKL</sequence>
<protein>
    <submittedName>
        <fullName evidence="1">Uncharacterized protein</fullName>
    </submittedName>
</protein>
<reference evidence="1" key="2">
    <citation type="journal article" date="2021" name="PeerJ">
        <title>Extensive microbial diversity within the chicken gut microbiome revealed by metagenomics and culture.</title>
        <authorList>
            <person name="Gilroy R."/>
            <person name="Ravi A."/>
            <person name="Getino M."/>
            <person name="Pursley I."/>
            <person name="Horton D.L."/>
            <person name="Alikhan N.F."/>
            <person name="Baker D."/>
            <person name="Gharbi K."/>
            <person name="Hall N."/>
            <person name="Watson M."/>
            <person name="Adriaenssens E.M."/>
            <person name="Foster-Nyarko E."/>
            <person name="Jarju S."/>
            <person name="Secka A."/>
            <person name="Antonio M."/>
            <person name="Oren A."/>
            <person name="Chaudhuri R.R."/>
            <person name="La Ragione R."/>
            <person name="Hildebrand F."/>
            <person name="Pallen M.J."/>
        </authorList>
    </citation>
    <scope>NUCLEOTIDE SEQUENCE</scope>
    <source>
        <strain evidence="1">10532</strain>
    </source>
</reference>
<organism evidence="1 2">
    <name type="scientific">Candidatus Gallitreponema excrementavium</name>
    <dbReference type="NCBI Taxonomy" id="2840840"/>
    <lineage>
        <taxon>Bacteria</taxon>
        <taxon>Pseudomonadati</taxon>
        <taxon>Spirochaetota</taxon>
        <taxon>Spirochaetia</taxon>
        <taxon>Spirochaetales</taxon>
        <taxon>Candidatus Gallitreponema</taxon>
    </lineage>
</organism>
<evidence type="ECO:0000313" key="2">
    <source>
        <dbReference type="Proteomes" id="UP000823638"/>
    </source>
</evidence>
<comment type="caution">
    <text evidence="1">The sequence shown here is derived from an EMBL/GenBank/DDBJ whole genome shotgun (WGS) entry which is preliminary data.</text>
</comment>
<gene>
    <name evidence="1" type="ORF">IAA81_03695</name>
</gene>
<accession>A0A9D9HP73</accession>
<dbReference type="Proteomes" id="UP000823638">
    <property type="component" value="Unassembled WGS sequence"/>
</dbReference>